<dbReference type="PANTHER" id="PTHR12925">
    <property type="entry name" value="HIKESHI FAMILY MEMBER"/>
    <property type="match status" value="1"/>
</dbReference>
<dbReference type="Proteomes" id="UP000799421">
    <property type="component" value="Unassembled WGS sequence"/>
</dbReference>
<dbReference type="GO" id="GO:0006606">
    <property type="term" value="P:protein import into nucleus"/>
    <property type="evidence" value="ECO:0007669"/>
    <property type="project" value="TreeGrafter"/>
</dbReference>
<dbReference type="InterPro" id="IPR008493">
    <property type="entry name" value="Hikeshi-like_N"/>
</dbReference>
<dbReference type="GO" id="GO:0005829">
    <property type="term" value="C:cytosol"/>
    <property type="evidence" value="ECO:0007669"/>
    <property type="project" value="TreeGrafter"/>
</dbReference>
<proteinExistence type="inferred from homology"/>
<comment type="similarity">
    <text evidence="1">Belongs to the OPI10 family.</text>
</comment>
<accession>A0A6A7BVP9</accession>
<dbReference type="GO" id="GO:0005634">
    <property type="term" value="C:nucleus"/>
    <property type="evidence" value="ECO:0007669"/>
    <property type="project" value="TreeGrafter"/>
</dbReference>
<evidence type="ECO:0000256" key="1">
    <source>
        <dbReference type="ARBA" id="ARBA00006623"/>
    </source>
</evidence>
<evidence type="ECO:0000259" key="2">
    <source>
        <dbReference type="Pfam" id="PF05603"/>
    </source>
</evidence>
<keyword evidence="5" id="KW-1185">Reference proteome</keyword>
<feature type="domain" description="Hikeshi-like C-terminal" evidence="3">
    <location>
        <begin position="148"/>
        <end position="197"/>
    </location>
</feature>
<dbReference type="AlphaFoldDB" id="A0A6A7BVP9"/>
<dbReference type="Pfam" id="PF05603">
    <property type="entry name" value="Hikeshi-like_N"/>
    <property type="match status" value="1"/>
</dbReference>
<dbReference type="OrthoDB" id="10248398at2759"/>
<gene>
    <name evidence="4" type="ORF">K470DRAFT_219488</name>
</gene>
<dbReference type="EMBL" id="MU005995">
    <property type="protein sequence ID" value="KAF2859284.1"/>
    <property type="molecule type" value="Genomic_DNA"/>
</dbReference>
<sequence>MFGLIVAGRPVDATPQIISPTQQAFTISSNPPFRHIVVFLLPGAQLPAGAAATIYIRIPPSTEFKPLGSLGPGKESAMFQISGLKTETGSAVDLDAMTDDNSTAVDGEDIVVGVSVEPIAQVEAQMQGLRPGGDGGKSAAVTPKASNDVKALAQKIIGNAFDFLASYGSDTVPLKAFQSWWNKFEHKLDVDPGFLERAK</sequence>
<feature type="domain" description="Hikeshi-like N-terminal" evidence="2">
    <location>
        <begin position="5"/>
        <end position="129"/>
    </location>
</feature>
<dbReference type="PANTHER" id="PTHR12925:SF0">
    <property type="entry name" value="PROTEIN HIKESHI"/>
    <property type="match status" value="1"/>
</dbReference>
<name>A0A6A7BVP9_9PEZI</name>
<dbReference type="InterPro" id="IPR048364">
    <property type="entry name" value="Hikeshi-like_C"/>
</dbReference>
<dbReference type="Pfam" id="PF21057">
    <property type="entry name" value="Hikeshi-like_C"/>
    <property type="match status" value="1"/>
</dbReference>
<evidence type="ECO:0000313" key="5">
    <source>
        <dbReference type="Proteomes" id="UP000799421"/>
    </source>
</evidence>
<reference evidence="4" key="1">
    <citation type="journal article" date="2020" name="Stud. Mycol.">
        <title>101 Dothideomycetes genomes: a test case for predicting lifestyles and emergence of pathogens.</title>
        <authorList>
            <person name="Haridas S."/>
            <person name="Albert R."/>
            <person name="Binder M."/>
            <person name="Bloem J."/>
            <person name="Labutti K."/>
            <person name="Salamov A."/>
            <person name="Andreopoulos B."/>
            <person name="Baker S."/>
            <person name="Barry K."/>
            <person name="Bills G."/>
            <person name="Bluhm B."/>
            <person name="Cannon C."/>
            <person name="Castanera R."/>
            <person name="Culley D."/>
            <person name="Daum C."/>
            <person name="Ezra D."/>
            <person name="Gonzalez J."/>
            <person name="Henrissat B."/>
            <person name="Kuo A."/>
            <person name="Liang C."/>
            <person name="Lipzen A."/>
            <person name="Lutzoni F."/>
            <person name="Magnuson J."/>
            <person name="Mondo S."/>
            <person name="Nolan M."/>
            <person name="Ohm R."/>
            <person name="Pangilinan J."/>
            <person name="Park H.-J."/>
            <person name="Ramirez L."/>
            <person name="Alfaro M."/>
            <person name="Sun H."/>
            <person name="Tritt A."/>
            <person name="Yoshinaga Y."/>
            <person name="Zwiers L.-H."/>
            <person name="Turgeon B."/>
            <person name="Goodwin S."/>
            <person name="Spatafora J."/>
            <person name="Crous P."/>
            <person name="Grigoriev I."/>
        </authorList>
    </citation>
    <scope>NUCLEOTIDE SEQUENCE</scope>
    <source>
        <strain evidence="4">CBS 480.64</strain>
    </source>
</reference>
<organism evidence="4 5">
    <name type="scientific">Piedraia hortae CBS 480.64</name>
    <dbReference type="NCBI Taxonomy" id="1314780"/>
    <lineage>
        <taxon>Eukaryota</taxon>
        <taxon>Fungi</taxon>
        <taxon>Dikarya</taxon>
        <taxon>Ascomycota</taxon>
        <taxon>Pezizomycotina</taxon>
        <taxon>Dothideomycetes</taxon>
        <taxon>Dothideomycetidae</taxon>
        <taxon>Capnodiales</taxon>
        <taxon>Piedraiaceae</taxon>
        <taxon>Piedraia</taxon>
    </lineage>
</organism>
<evidence type="ECO:0000313" key="4">
    <source>
        <dbReference type="EMBL" id="KAF2859284.1"/>
    </source>
</evidence>
<protein>
    <submittedName>
        <fullName evidence="4">Uncharacterized protein</fullName>
    </submittedName>
</protein>
<dbReference type="GO" id="GO:0061608">
    <property type="term" value="F:nuclear import signal receptor activity"/>
    <property type="evidence" value="ECO:0007669"/>
    <property type="project" value="TreeGrafter"/>
</dbReference>
<evidence type="ECO:0000259" key="3">
    <source>
        <dbReference type="Pfam" id="PF21057"/>
    </source>
</evidence>
<dbReference type="InterPro" id="IPR031318">
    <property type="entry name" value="OPI10"/>
</dbReference>